<dbReference type="InterPro" id="IPR014306">
    <property type="entry name" value="Hydroxyisourate_hydrolase"/>
</dbReference>
<evidence type="ECO:0000256" key="6">
    <source>
        <dbReference type="ARBA" id="ARBA00022801"/>
    </source>
</evidence>
<dbReference type="EMBL" id="JBHUMR010000007">
    <property type="protein sequence ID" value="MFD2616380.1"/>
    <property type="molecule type" value="Genomic_DNA"/>
</dbReference>
<comment type="catalytic activity">
    <reaction evidence="1 7">
        <text>5-hydroxyisourate + H2O = 5-hydroxy-2-oxo-4-ureido-2,5-dihydro-1H-imidazole-5-carboxylate + H(+)</text>
        <dbReference type="Rhea" id="RHEA:23736"/>
        <dbReference type="ChEBI" id="CHEBI:15377"/>
        <dbReference type="ChEBI" id="CHEBI:15378"/>
        <dbReference type="ChEBI" id="CHEBI:18072"/>
        <dbReference type="ChEBI" id="CHEBI:58639"/>
        <dbReference type="EC" id="3.5.2.17"/>
    </reaction>
</comment>
<dbReference type="PROSITE" id="PS00768">
    <property type="entry name" value="TRANSTHYRETIN_1"/>
    <property type="match status" value="1"/>
</dbReference>
<feature type="domain" description="Transthyretin/hydroxyisourate hydrolase" evidence="8">
    <location>
        <begin position="4"/>
        <end position="114"/>
    </location>
</feature>
<dbReference type="PANTHER" id="PTHR10395">
    <property type="entry name" value="URICASE AND TRANSTHYRETIN-RELATED"/>
    <property type="match status" value="1"/>
</dbReference>
<sequence>MAGLTTHILDLANGVPAAHVKVEVRLTDTKDVLKTIMTNENGRVDEPLISENELKKETYELLFHIGDYFKQKNSPLEEPSFLDVISVRVGISNPNVHYHVPLLVTPWSYQVYRGS</sequence>
<keyword evidence="5 7" id="KW-0659">Purine metabolism</keyword>
<dbReference type="InterPro" id="IPR036817">
    <property type="entry name" value="Transthyretin/HIU_hydrolase_sf"/>
</dbReference>
<proteinExistence type="inferred from homology"/>
<reference evidence="10" key="1">
    <citation type="journal article" date="2019" name="Int. J. Syst. Evol. Microbiol.">
        <title>The Global Catalogue of Microorganisms (GCM) 10K type strain sequencing project: providing services to taxonomists for standard genome sequencing and annotation.</title>
        <authorList>
            <consortium name="The Broad Institute Genomics Platform"/>
            <consortium name="The Broad Institute Genome Sequencing Center for Infectious Disease"/>
            <person name="Wu L."/>
            <person name="Ma J."/>
        </authorList>
    </citation>
    <scope>NUCLEOTIDE SEQUENCE [LARGE SCALE GENOMIC DNA]</scope>
    <source>
        <strain evidence="10">TISTR 2241</strain>
    </source>
</reference>
<dbReference type="Proteomes" id="UP001597458">
    <property type="component" value="Unassembled WGS sequence"/>
</dbReference>
<dbReference type="Gene3D" id="2.60.40.180">
    <property type="entry name" value="Transthyretin/hydroxyisourate hydrolase domain"/>
    <property type="match status" value="1"/>
</dbReference>
<evidence type="ECO:0000256" key="2">
    <source>
        <dbReference type="ARBA" id="ARBA00002704"/>
    </source>
</evidence>
<evidence type="ECO:0000259" key="8">
    <source>
        <dbReference type="Pfam" id="PF00576"/>
    </source>
</evidence>
<evidence type="ECO:0000313" key="10">
    <source>
        <dbReference type="Proteomes" id="UP001597458"/>
    </source>
</evidence>
<dbReference type="InterPro" id="IPR023418">
    <property type="entry name" value="Thyroxine_BS"/>
</dbReference>
<dbReference type="EC" id="3.5.2.17" evidence="7"/>
<dbReference type="PANTHER" id="PTHR10395:SF7">
    <property type="entry name" value="5-HYDROXYISOURATE HYDROLASE"/>
    <property type="match status" value="1"/>
</dbReference>
<comment type="similarity">
    <text evidence="3 7">Belongs to the transthyretin family. 5-hydroxyisourate hydrolase subfamily.</text>
</comment>
<organism evidence="9 10">
    <name type="scientific">Terrilactibacillus laevilacticus</name>
    <dbReference type="NCBI Taxonomy" id="1380157"/>
    <lineage>
        <taxon>Bacteria</taxon>
        <taxon>Bacillati</taxon>
        <taxon>Bacillota</taxon>
        <taxon>Bacilli</taxon>
        <taxon>Bacillales</taxon>
        <taxon>Bacillaceae</taxon>
        <taxon>Terrilactibacillus</taxon>
    </lineage>
</organism>
<comment type="function">
    <text evidence="2">Catalyzes the hydrolysis of 5-hydroxyisourate (HIU) to 2-oxo-4-hydroxy-4-carboxy-5-ureidoimidazoline (OHCU).</text>
</comment>
<dbReference type="InterPro" id="IPR023416">
    <property type="entry name" value="Transthyretin/HIU_hydrolase_d"/>
</dbReference>
<dbReference type="Pfam" id="PF00576">
    <property type="entry name" value="Transthyretin"/>
    <property type="match status" value="1"/>
</dbReference>
<dbReference type="SUPFAM" id="SSF49472">
    <property type="entry name" value="Transthyretin (synonym: prealbumin)"/>
    <property type="match status" value="1"/>
</dbReference>
<dbReference type="InterPro" id="IPR000895">
    <property type="entry name" value="Transthyretin/HIU_hydrolase"/>
</dbReference>
<evidence type="ECO:0000313" key="9">
    <source>
        <dbReference type="EMBL" id="MFD2616380.1"/>
    </source>
</evidence>
<dbReference type="NCBIfam" id="TIGR02962">
    <property type="entry name" value="hdxy_isourate"/>
    <property type="match status" value="1"/>
</dbReference>
<evidence type="ECO:0000256" key="5">
    <source>
        <dbReference type="ARBA" id="ARBA00022631"/>
    </source>
</evidence>
<comment type="subunit">
    <text evidence="4 7">Homotetramer.</text>
</comment>
<dbReference type="InterPro" id="IPR023419">
    <property type="entry name" value="Transthyretin_CS"/>
</dbReference>
<evidence type="ECO:0000256" key="1">
    <source>
        <dbReference type="ARBA" id="ARBA00001043"/>
    </source>
</evidence>
<evidence type="ECO:0000256" key="7">
    <source>
        <dbReference type="RuleBase" id="RU361270"/>
    </source>
</evidence>
<protein>
    <recommendedName>
        <fullName evidence="7">5-hydroxyisourate hydrolase</fullName>
        <shortName evidence="7">HIU hydrolase</shortName>
        <shortName evidence="7">HIUHase</shortName>
        <ecNumber evidence="7">3.5.2.17</ecNumber>
    </recommendedName>
</protein>
<name>A0ABW5PLY4_9BACI</name>
<accession>A0ABW5PLY4</accession>
<evidence type="ECO:0000256" key="3">
    <source>
        <dbReference type="ARBA" id="ARBA00009850"/>
    </source>
</evidence>
<gene>
    <name evidence="9" type="primary">uraH</name>
    <name evidence="9" type="ORF">ACFSTF_03495</name>
</gene>
<keyword evidence="6 7" id="KW-0378">Hydrolase</keyword>
<dbReference type="GO" id="GO:0033971">
    <property type="term" value="F:hydroxyisourate hydrolase activity"/>
    <property type="evidence" value="ECO:0007669"/>
    <property type="project" value="UniProtKB-EC"/>
</dbReference>
<dbReference type="PRINTS" id="PR00189">
    <property type="entry name" value="TRNSTHYRETIN"/>
</dbReference>
<dbReference type="PROSITE" id="PS00769">
    <property type="entry name" value="TRANSTHYRETIN_2"/>
    <property type="match status" value="1"/>
</dbReference>
<keyword evidence="10" id="KW-1185">Reference proteome</keyword>
<dbReference type="CDD" id="cd05822">
    <property type="entry name" value="TLP_HIUase"/>
    <property type="match status" value="1"/>
</dbReference>
<evidence type="ECO:0000256" key="4">
    <source>
        <dbReference type="ARBA" id="ARBA00011881"/>
    </source>
</evidence>
<dbReference type="RefSeq" id="WP_141189808.1">
    <property type="nucleotide sequence ID" value="NZ_JBHUMR010000007.1"/>
</dbReference>
<comment type="caution">
    <text evidence="9">The sequence shown here is derived from an EMBL/GenBank/DDBJ whole genome shotgun (WGS) entry which is preliminary data.</text>
</comment>